<feature type="transmembrane region" description="Helical" evidence="1">
    <location>
        <begin position="49"/>
        <end position="66"/>
    </location>
</feature>
<protein>
    <submittedName>
        <fullName evidence="2">Uncharacterized protein</fullName>
    </submittedName>
</protein>
<proteinExistence type="predicted"/>
<reference evidence="2 3" key="1">
    <citation type="submission" date="2018-06" db="EMBL/GenBank/DDBJ databases">
        <title>Genomic Encyclopedia of Archaeal and Bacterial Type Strains, Phase II (KMG-II): from individual species to whole genera.</title>
        <authorList>
            <person name="Goeker M."/>
        </authorList>
    </citation>
    <scope>NUCLEOTIDE SEQUENCE [LARGE SCALE GENOMIC DNA]</scope>
    <source>
        <strain evidence="2 3">DSM 23857</strain>
    </source>
</reference>
<dbReference type="AlphaFoldDB" id="A0A327Q6B9"/>
<keyword evidence="1" id="KW-0472">Membrane</keyword>
<name>A0A327Q6B9_9BACT</name>
<dbReference type="RefSeq" id="WP_111600108.1">
    <property type="nucleotide sequence ID" value="NZ_QLLL01000011.1"/>
</dbReference>
<keyword evidence="1" id="KW-1133">Transmembrane helix</keyword>
<evidence type="ECO:0000256" key="1">
    <source>
        <dbReference type="SAM" id="Phobius"/>
    </source>
</evidence>
<evidence type="ECO:0000313" key="3">
    <source>
        <dbReference type="Proteomes" id="UP000249547"/>
    </source>
</evidence>
<feature type="transmembrane region" description="Helical" evidence="1">
    <location>
        <begin position="108"/>
        <end position="126"/>
    </location>
</feature>
<dbReference type="EMBL" id="QLLL01000011">
    <property type="protein sequence ID" value="RAI98742.1"/>
    <property type="molecule type" value="Genomic_DNA"/>
</dbReference>
<feature type="transmembrane region" description="Helical" evidence="1">
    <location>
        <begin position="15"/>
        <end position="37"/>
    </location>
</feature>
<feature type="transmembrane region" description="Helical" evidence="1">
    <location>
        <begin position="73"/>
        <end position="96"/>
    </location>
</feature>
<evidence type="ECO:0000313" key="2">
    <source>
        <dbReference type="EMBL" id="RAI98742.1"/>
    </source>
</evidence>
<dbReference type="Proteomes" id="UP000249547">
    <property type="component" value="Unassembled WGS sequence"/>
</dbReference>
<keyword evidence="1" id="KW-0812">Transmembrane</keyword>
<organism evidence="2 3">
    <name type="scientific">Chitinophaga skermanii</name>
    <dbReference type="NCBI Taxonomy" id="331697"/>
    <lineage>
        <taxon>Bacteria</taxon>
        <taxon>Pseudomonadati</taxon>
        <taxon>Bacteroidota</taxon>
        <taxon>Chitinophagia</taxon>
        <taxon>Chitinophagales</taxon>
        <taxon>Chitinophagaceae</taxon>
        <taxon>Chitinophaga</taxon>
    </lineage>
</organism>
<gene>
    <name evidence="2" type="ORF">LX64_04727</name>
</gene>
<keyword evidence="3" id="KW-1185">Reference proteome</keyword>
<accession>A0A327Q6B9</accession>
<sequence>MNRVIDFVKKNESKCLWFIVTFTGGILPILIRLALSIDLNINAFDIKDFLFAALAFNIANFNLVTSKKLPLKIVLCVGSAMVIAFIGIILGVFYAYENNSLGTRFYSLNTLSVLLFIGSAYMSYYANKIVFSK</sequence>
<comment type="caution">
    <text evidence="2">The sequence shown here is derived from an EMBL/GenBank/DDBJ whole genome shotgun (WGS) entry which is preliminary data.</text>
</comment>